<dbReference type="InterPro" id="IPR027417">
    <property type="entry name" value="P-loop_NTPase"/>
</dbReference>
<evidence type="ECO:0000256" key="5">
    <source>
        <dbReference type="SAM" id="Phobius"/>
    </source>
</evidence>
<keyword evidence="5" id="KW-0812">Transmembrane</keyword>
<name>A0ABN7SEG2_OIKDI</name>
<dbReference type="InterPro" id="IPR011545">
    <property type="entry name" value="DEAD/DEAH_box_helicase_dom"/>
</dbReference>
<feature type="transmembrane region" description="Helical" evidence="5">
    <location>
        <begin position="271"/>
        <end position="293"/>
    </location>
</feature>
<dbReference type="Gene3D" id="3.40.50.300">
    <property type="entry name" value="P-loop containing nucleotide triphosphate hydrolases"/>
    <property type="match status" value="1"/>
</dbReference>
<evidence type="ECO:0000256" key="3">
    <source>
        <dbReference type="ARBA" id="ARBA00022806"/>
    </source>
</evidence>
<gene>
    <name evidence="7" type="ORF">OKIOD_LOCUS7339</name>
</gene>
<keyword evidence="3" id="KW-0547">Nucleotide-binding</keyword>
<keyword evidence="2" id="KW-0378">Hydrolase</keyword>
<evidence type="ECO:0000256" key="1">
    <source>
        <dbReference type="ARBA" id="ARBA00022729"/>
    </source>
</evidence>
<keyword evidence="5" id="KW-0472">Membrane</keyword>
<accession>A0ABN7SEG2</accession>
<evidence type="ECO:0000259" key="6">
    <source>
        <dbReference type="PROSITE" id="PS51192"/>
    </source>
</evidence>
<reference evidence="7 8" key="1">
    <citation type="submission" date="2021-04" db="EMBL/GenBank/DDBJ databases">
        <authorList>
            <person name="Bliznina A."/>
        </authorList>
    </citation>
    <scope>NUCLEOTIDE SEQUENCE [LARGE SCALE GENOMIC DNA]</scope>
</reference>
<keyword evidence="3" id="KW-0067">ATP-binding</keyword>
<keyword evidence="1" id="KW-0732">Signal</keyword>
<keyword evidence="5" id="KW-1133">Transmembrane helix</keyword>
<dbReference type="Pfam" id="PF00270">
    <property type="entry name" value="DEAD"/>
    <property type="match status" value="1"/>
</dbReference>
<dbReference type="Proteomes" id="UP001158576">
    <property type="component" value="Chromosome XSR"/>
</dbReference>
<dbReference type="SUPFAM" id="SSF52540">
    <property type="entry name" value="P-loop containing nucleoside triphosphate hydrolases"/>
    <property type="match status" value="1"/>
</dbReference>
<organism evidence="7 8">
    <name type="scientific">Oikopleura dioica</name>
    <name type="common">Tunicate</name>
    <dbReference type="NCBI Taxonomy" id="34765"/>
    <lineage>
        <taxon>Eukaryota</taxon>
        <taxon>Metazoa</taxon>
        <taxon>Chordata</taxon>
        <taxon>Tunicata</taxon>
        <taxon>Appendicularia</taxon>
        <taxon>Copelata</taxon>
        <taxon>Oikopleuridae</taxon>
        <taxon>Oikopleura</taxon>
    </lineage>
</organism>
<sequence length="583" mass="66787">MEMIRLFCFATIVSSQEEDSDDKGSCLLSHIHKPIPSPEPNLNGECRQWRSNSCCMANGYKQYSFKTSKTDYKTDHCGQLSDQCLIMMQRQWCLYQCDPYLEKWVINYTQPETSDYYPDPALNIVNAKDSDDDSAFDSIFNVSDYELLQEFRDSQRTKSHRLWKVPLCRNDCDAWWNACKAELTCTDDWYGGFSWEQNVDGKWRNLCKNSTDTCKRIDSWFSSSTAFCEGIFKNDYEVVGSKDLCISFLEPSHNYNASHGENSRNSEEVEITLAVLLGVIGICAIVFIGVLLWKKRLSFILTRSEITTNLLDENDSPEREVFTATAKLPPPSNSKSGRLNLPEYHPRHKNPIIYDNEVQEVFDANGKARKDRVDVVRNALEVFLQFNQNQSFSKLQQLRKRQKELPMKTYEEEICEAVAQSRVTIVAGDTGCGKSTQVPQYLLNHGFRKIAVTQPRRIASIALAKRVGYETLNMYGSHVGYKVRFDGTSTKATRIIFLTEGLLLRQMQMDTLLKEYDVIVLDEVHERHLQSDLLLGLLAEVIMKRDDLRLVLMSATINIELFSKYFEGPWSTVSDHSSIPAAG</sequence>
<dbReference type="InterPro" id="IPR018143">
    <property type="entry name" value="Folate_rcpt-like"/>
</dbReference>
<evidence type="ECO:0000313" key="8">
    <source>
        <dbReference type="Proteomes" id="UP001158576"/>
    </source>
</evidence>
<dbReference type="PANTHER" id="PTHR18934:SF221">
    <property type="entry name" value="ATP-DEPENDENT RNA HELICASE DHX34-RELATED"/>
    <property type="match status" value="1"/>
</dbReference>
<evidence type="ECO:0000256" key="4">
    <source>
        <dbReference type="ARBA" id="ARBA00023157"/>
    </source>
</evidence>
<evidence type="ECO:0000313" key="7">
    <source>
        <dbReference type="EMBL" id="CAG5098565.1"/>
    </source>
</evidence>
<feature type="domain" description="Helicase ATP-binding" evidence="6">
    <location>
        <begin position="415"/>
        <end position="575"/>
    </location>
</feature>
<dbReference type="PANTHER" id="PTHR18934">
    <property type="entry name" value="ATP-DEPENDENT RNA HELICASE"/>
    <property type="match status" value="1"/>
</dbReference>
<dbReference type="SMART" id="SM00487">
    <property type="entry name" value="DEXDc"/>
    <property type="match status" value="1"/>
</dbReference>
<protein>
    <submittedName>
        <fullName evidence="7">Oidioi.mRNA.OKI2018_I69.XSR.g15781.t1.cds</fullName>
    </submittedName>
</protein>
<keyword evidence="8" id="KW-1185">Reference proteome</keyword>
<keyword evidence="3" id="KW-0347">Helicase</keyword>
<dbReference type="InterPro" id="IPR014001">
    <property type="entry name" value="Helicase_ATP-bd"/>
</dbReference>
<proteinExistence type="predicted"/>
<evidence type="ECO:0000256" key="2">
    <source>
        <dbReference type="ARBA" id="ARBA00022801"/>
    </source>
</evidence>
<keyword evidence="4" id="KW-1015">Disulfide bond</keyword>
<dbReference type="Pfam" id="PF03024">
    <property type="entry name" value="Folate_rec"/>
    <property type="match status" value="2"/>
</dbReference>
<dbReference type="EMBL" id="OU015569">
    <property type="protein sequence ID" value="CAG5098565.1"/>
    <property type="molecule type" value="Genomic_DNA"/>
</dbReference>
<dbReference type="PROSITE" id="PS51192">
    <property type="entry name" value="HELICASE_ATP_BIND_1"/>
    <property type="match status" value="1"/>
</dbReference>